<sequence>MPTFYAKMKPSHLLFAIFLSIFWIQIADSELGDGSNELTAGGRNENRRNGGNSTANMTPVIISVCIVISVVIIVVIITVVLCCLCKRKLKQAVMQPTETMGDTQQTQAPPGSVFYQPHQFTHKGALKIQKQVPATAGKKSYPDEKDENPTHARFRFTDDKNEVVDIGSEVELAQFEEKYNTLVYILTVSVIVE</sequence>
<accession>A0AC34QX84</accession>
<organism evidence="1 2">
    <name type="scientific">Panagrolaimus sp. JU765</name>
    <dbReference type="NCBI Taxonomy" id="591449"/>
    <lineage>
        <taxon>Eukaryota</taxon>
        <taxon>Metazoa</taxon>
        <taxon>Ecdysozoa</taxon>
        <taxon>Nematoda</taxon>
        <taxon>Chromadorea</taxon>
        <taxon>Rhabditida</taxon>
        <taxon>Tylenchina</taxon>
        <taxon>Panagrolaimomorpha</taxon>
        <taxon>Panagrolaimoidea</taxon>
        <taxon>Panagrolaimidae</taxon>
        <taxon>Panagrolaimus</taxon>
    </lineage>
</organism>
<protein>
    <submittedName>
        <fullName evidence="2">Uncharacterized protein</fullName>
    </submittedName>
</protein>
<evidence type="ECO:0000313" key="1">
    <source>
        <dbReference type="Proteomes" id="UP000887576"/>
    </source>
</evidence>
<name>A0AC34QX84_9BILA</name>
<dbReference type="WBParaSite" id="JU765_v2.g20132.t1">
    <property type="protein sequence ID" value="JU765_v2.g20132.t1"/>
    <property type="gene ID" value="JU765_v2.g20132"/>
</dbReference>
<evidence type="ECO:0000313" key="2">
    <source>
        <dbReference type="WBParaSite" id="JU765_v2.g20132.t1"/>
    </source>
</evidence>
<dbReference type="Proteomes" id="UP000887576">
    <property type="component" value="Unplaced"/>
</dbReference>
<reference evidence="2" key="1">
    <citation type="submission" date="2022-11" db="UniProtKB">
        <authorList>
            <consortium name="WormBaseParasite"/>
        </authorList>
    </citation>
    <scope>IDENTIFICATION</scope>
</reference>
<proteinExistence type="predicted"/>